<reference evidence="3 4" key="1">
    <citation type="journal article" date="2016" name="Mol. Biol. Evol.">
        <title>Comparative Genomics of Early-Diverging Mushroom-Forming Fungi Provides Insights into the Origins of Lignocellulose Decay Capabilities.</title>
        <authorList>
            <person name="Nagy L.G."/>
            <person name="Riley R."/>
            <person name="Tritt A."/>
            <person name="Adam C."/>
            <person name="Daum C."/>
            <person name="Floudas D."/>
            <person name="Sun H."/>
            <person name="Yadav J.S."/>
            <person name="Pangilinan J."/>
            <person name="Larsson K.H."/>
            <person name="Matsuura K."/>
            <person name="Barry K."/>
            <person name="Labutti K."/>
            <person name="Kuo R."/>
            <person name="Ohm R.A."/>
            <person name="Bhattacharya S.S."/>
            <person name="Shirouzu T."/>
            <person name="Yoshinaga Y."/>
            <person name="Martin F.M."/>
            <person name="Grigoriev I.V."/>
            <person name="Hibbett D.S."/>
        </authorList>
    </citation>
    <scope>NUCLEOTIDE SEQUENCE [LARGE SCALE GENOMIC DNA]</scope>
    <source>
        <strain evidence="3 4">93-53</strain>
    </source>
</reference>
<dbReference type="SUPFAM" id="SSF50978">
    <property type="entry name" value="WD40 repeat-like"/>
    <property type="match status" value="1"/>
</dbReference>
<evidence type="ECO:0008006" key="5">
    <source>
        <dbReference type="Google" id="ProtNLM"/>
    </source>
</evidence>
<feature type="region of interest" description="Disordered" evidence="2">
    <location>
        <begin position="521"/>
        <end position="654"/>
    </location>
</feature>
<feature type="repeat" description="WD" evidence="1">
    <location>
        <begin position="101"/>
        <end position="144"/>
    </location>
</feature>
<dbReference type="PANTHER" id="PTHR19855:SF11">
    <property type="entry name" value="RIBOSOME BIOGENESIS PROTEIN WDR12"/>
    <property type="match status" value="1"/>
</dbReference>
<gene>
    <name evidence="3" type="ORF">LAESUDRAFT_656559</name>
</gene>
<dbReference type="InterPro" id="IPR003903">
    <property type="entry name" value="UIM_dom"/>
</dbReference>
<feature type="region of interest" description="Disordered" evidence="2">
    <location>
        <begin position="663"/>
        <end position="682"/>
    </location>
</feature>
<dbReference type="EMBL" id="KV427632">
    <property type="protein sequence ID" value="KZT05066.1"/>
    <property type="molecule type" value="Genomic_DNA"/>
</dbReference>
<keyword evidence="1" id="KW-0853">WD repeat</keyword>
<dbReference type="STRING" id="1314785.A0A165DK93"/>
<dbReference type="PROSITE" id="PS50330">
    <property type="entry name" value="UIM"/>
    <property type="match status" value="1"/>
</dbReference>
<dbReference type="SMART" id="SM00320">
    <property type="entry name" value="WD40"/>
    <property type="match status" value="2"/>
</dbReference>
<dbReference type="OrthoDB" id="429520at2759"/>
<feature type="repeat" description="WD" evidence="1">
    <location>
        <begin position="325"/>
        <end position="355"/>
    </location>
</feature>
<dbReference type="InterPro" id="IPR036322">
    <property type="entry name" value="WD40_repeat_dom_sf"/>
</dbReference>
<dbReference type="Proteomes" id="UP000076871">
    <property type="component" value="Unassembled WGS sequence"/>
</dbReference>
<dbReference type="Gene3D" id="2.130.10.10">
    <property type="entry name" value="YVTN repeat-like/Quinoprotein amine dehydrogenase"/>
    <property type="match status" value="2"/>
</dbReference>
<dbReference type="PANTHER" id="PTHR19855">
    <property type="entry name" value="WD40 REPEAT PROTEIN 12, 37"/>
    <property type="match status" value="1"/>
</dbReference>
<dbReference type="InterPro" id="IPR001680">
    <property type="entry name" value="WD40_rpt"/>
</dbReference>
<dbReference type="PROSITE" id="PS50082">
    <property type="entry name" value="WD_REPEATS_2"/>
    <property type="match status" value="2"/>
</dbReference>
<evidence type="ECO:0000313" key="3">
    <source>
        <dbReference type="EMBL" id="KZT05066.1"/>
    </source>
</evidence>
<name>A0A165DK93_9APHY</name>
<feature type="compositionally biased region" description="Low complexity" evidence="2">
    <location>
        <begin position="622"/>
        <end position="654"/>
    </location>
</feature>
<dbReference type="GeneID" id="63821657"/>
<protein>
    <recommendedName>
        <fullName evidence="5">WD40 repeat-like protein</fullName>
    </recommendedName>
</protein>
<feature type="compositionally biased region" description="Low complexity" evidence="2">
    <location>
        <begin position="582"/>
        <end position="598"/>
    </location>
</feature>
<evidence type="ECO:0000256" key="1">
    <source>
        <dbReference type="PROSITE-ProRule" id="PRU00221"/>
    </source>
</evidence>
<keyword evidence="4" id="KW-1185">Reference proteome</keyword>
<organism evidence="3 4">
    <name type="scientific">Laetiporus sulphureus 93-53</name>
    <dbReference type="NCBI Taxonomy" id="1314785"/>
    <lineage>
        <taxon>Eukaryota</taxon>
        <taxon>Fungi</taxon>
        <taxon>Dikarya</taxon>
        <taxon>Basidiomycota</taxon>
        <taxon>Agaricomycotina</taxon>
        <taxon>Agaricomycetes</taxon>
        <taxon>Polyporales</taxon>
        <taxon>Laetiporus</taxon>
    </lineage>
</organism>
<dbReference type="AlphaFoldDB" id="A0A165DK93"/>
<dbReference type="InParanoid" id="A0A165DK93"/>
<dbReference type="InterPro" id="IPR015943">
    <property type="entry name" value="WD40/YVTN_repeat-like_dom_sf"/>
</dbReference>
<feature type="compositionally biased region" description="Polar residues" evidence="2">
    <location>
        <begin position="671"/>
        <end position="680"/>
    </location>
</feature>
<sequence>MPSTTLLTSSLHYGVVARSYPLRGKVLRGYLDAAGTANGVGNGNPNAEFSPLVSAIALASEGRTARVAWGFSNGEVAVTVANRAMDEARPSSAQHVRCRLDECHEGTVRDIAWTSTECPTAFVTGATDGRMKLWDAKRVNCLWTSEKSPSLIADPCIKVAIDSAHGVVVGVMESNEIVVWSGVNSCVSDEQGKVAHSDHPHKVCISRTRNNGVSVPSNEVHPSRELSELRLTFSRNGQLSILTSHKNECYFERIIVELSTAAVEYVAFGDTSSGYITSLNPVFATQDEESSFVIVGDKLGCISIFDWDARPDPVKGTVLPYQKFEAHEDGAVTALAWNPIVLISGSSGGSLKVWDSISFALLRTFASSAPRPAPNVEHDGVLQILMERDVLLASIGSKVTAFHAGRVEDKAHGKGKQAKAARHSGLAKWQQQLEMHHDIAESRRDLEEEQAYMRRAFGREREQRSTLEHLGLSEVEAVEYVLMLSRDEEERRRESLASASSDAAYIDGVFMDDFDDAQMPVSGSDASLTNDSNLASSSRTRSLPGRDTSSVTASGHSLGPTLPAPMNRKVCVSPRPVPEPMAAGFSASPSSGSVSSSFNTQGFTSVPPPSDPDQFPAISRTPSSAGVSVPSSPYSPDATHFSASGSGSPSSYRSAWSIPLRSRHSSRSASFHTNTSSSIGDVSDHMAPDNVVWSTTGPSLIAAGFGRQTSNGVQAPLHEDQEDEELKFAIELSLAEARSRGENV</sequence>
<dbReference type="RefSeq" id="XP_040762806.1">
    <property type="nucleotide sequence ID" value="XM_040904627.1"/>
</dbReference>
<evidence type="ECO:0000313" key="4">
    <source>
        <dbReference type="Proteomes" id="UP000076871"/>
    </source>
</evidence>
<accession>A0A165DK93</accession>
<feature type="compositionally biased region" description="Polar residues" evidence="2">
    <location>
        <begin position="524"/>
        <end position="555"/>
    </location>
</feature>
<proteinExistence type="predicted"/>
<dbReference type="Pfam" id="PF00400">
    <property type="entry name" value="WD40"/>
    <property type="match status" value="2"/>
</dbReference>
<dbReference type="PROSITE" id="PS50294">
    <property type="entry name" value="WD_REPEATS_REGION"/>
    <property type="match status" value="1"/>
</dbReference>
<evidence type="ECO:0000256" key="2">
    <source>
        <dbReference type="SAM" id="MobiDB-lite"/>
    </source>
</evidence>